<keyword evidence="1" id="KW-0175">Coiled coil</keyword>
<dbReference type="GO" id="GO:0052621">
    <property type="term" value="F:diguanylate cyclase activity"/>
    <property type="evidence" value="ECO:0007669"/>
    <property type="project" value="TreeGrafter"/>
</dbReference>
<dbReference type="FunFam" id="3.30.70.270:FF:000001">
    <property type="entry name" value="Diguanylate cyclase domain protein"/>
    <property type="match status" value="1"/>
</dbReference>
<evidence type="ECO:0000313" key="4">
    <source>
        <dbReference type="Proteomes" id="UP000579281"/>
    </source>
</evidence>
<dbReference type="Pfam" id="PF00990">
    <property type="entry name" value="GGDEF"/>
    <property type="match status" value="1"/>
</dbReference>
<dbReference type="PANTHER" id="PTHR45138">
    <property type="entry name" value="REGULATORY COMPONENTS OF SENSORY TRANSDUCTION SYSTEM"/>
    <property type="match status" value="1"/>
</dbReference>
<dbReference type="RefSeq" id="WP_184310774.1">
    <property type="nucleotide sequence ID" value="NZ_JACHEN010000013.1"/>
</dbReference>
<dbReference type="Proteomes" id="UP000579281">
    <property type="component" value="Unassembled WGS sequence"/>
</dbReference>
<dbReference type="GO" id="GO:0043709">
    <property type="term" value="P:cell adhesion involved in single-species biofilm formation"/>
    <property type="evidence" value="ECO:0007669"/>
    <property type="project" value="TreeGrafter"/>
</dbReference>
<dbReference type="AlphaFoldDB" id="A0A841KRQ0"/>
<dbReference type="SUPFAM" id="SSF55073">
    <property type="entry name" value="Nucleotide cyclase"/>
    <property type="match status" value="1"/>
</dbReference>
<evidence type="ECO:0000259" key="2">
    <source>
        <dbReference type="PROSITE" id="PS50887"/>
    </source>
</evidence>
<dbReference type="PANTHER" id="PTHR45138:SF9">
    <property type="entry name" value="DIGUANYLATE CYCLASE DGCM-RELATED"/>
    <property type="match status" value="1"/>
</dbReference>
<dbReference type="GO" id="GO:0005886">
    <property type="term" value="C:plasma membrane"/>
    <property type="evidence" value="ECO:0007669"/>
    <property type="project" value="TreeGrafter"/>
</dbReference>
<keyword evidence="4" id="KW-1185">Reference proteome</keyword>
<evidence type="ECO:0000313" key="3">
    <source>
        <dbReference type="EMBL" id="MBB6216236.1"/>
    </source>
</evidence>
<dbReference type="CDD" id="cd01949">
    <property type="entry name" value="GGDEF"/>
    <property type="match status" value="1"/>
</dbReference>
<protein>
    <submittedName>
        <fullName evidence="3">Diguanylate cyclase (GGDEF)-like protein</fullName>
    </submittedName>
</protein>
<organism evidence="3 4">
    <name type="scientific">Anaerosolibacter carboniphilus</name>
    <dbReference type="NCBI Taxonomy" id="1417629"/>
    <lineage>
        <taxon>Bacteria</taxon>
        <taxon>Bacillati</taxon>
        <taxon>Bacillota</taxon>
        <taxon>Clostridia</taxon>
        <taxon>Peptostreptococcales</taxon>
        <taxon>Thermotaleaceae</taxon>
        <taxon>Anaerosolibacter</taxon>
    </lineage>
</organism>
<dbReference type="SMART" id="SM00267">
    <property type="entry name" value="GGDEF"/>
    <property type="match status" value="1"/>
</dbReference>
<dbReference type="InterPro" id="IPR050469">
    <property type="entry name" value="Diguanylate_Cyclase"/>
</dbReference>
<proteinExistence type="predicted"/>
<gene>
    <name evidence="3" type="ORF">HNQ80_002335</name>
</gene>
<name>A0A841KRQ0_9FIRM</name>
<dbReference type="InterPro" id="IPR029787">
    <property type="entry name" value="Nucleotide_cyclase"/>
</dbReference>
<dbReference type="GO" id="GO:1902201">
    <property type="term" value="P:negative regulation of bacterial-type flagellum-dependent cell motility"/>
    <property type="evidence" value="ECO:0007669"/>
    <property type="project" value="TreeGrafter"/>
</dbReference>
<accession>A0A841KRQ0</accession>
<dbReference type="Gene3D" id="3.30.70.270">
    <property type="match status" value="1"/>
</dbReference>
<reference evidence="3 4" key="1">
    <citation type="submission" date="2020-08" db="EMBL/GenBank/DDBJ databases">
        <title>Genomic Encyclopedia of Type Strains, Phase IV (KMG-IV): sequencing the most valuable type-strain genomes for metagenomic binning, comparative biology and taxonomic classification.</title>
        <authorList>
            <person name="Goeker M."/>
        </authorList>
    </citation>
    <scope>NUCLEOTIDE SEQUENCE [LARGE SCALE GENOMIC DNA]</scope>
    <source>
        <strain evidence="3 4">DSM 103526</strain>
    </source>
</reference>
<dbReference type="InterPro" id="IPR000160">
    <property type="entry name" value="GGDEF_dom"/>
</dbReference>
<comment type="caution">
    <text evidence="3">The sequence shown here is derived from an EMBL/GenBank/DDBJ whole genome shotgun (WGS) entry which is preliminary data.</text>
</comment>
<sequence length="260" mass="29908">MDDVFQVEDIKEKSIELMVKSIEKINSSSMDTVKNDLINNIRGIHEKYKKRMELLRWQMAQIQGEKEAYRLKNIELKQKLHDLELENQRLLSLSQNDGLTGVPNRRRLDEYLSIEWMRERREASYLSLLIIDIDYFKEYNDHYGHLEGDQCLIQVANALKGTLKRPGDLLARYGGDEFMAVLPNTDSIGALLMAEEMRREIEKLEIIHQYSSISNVVSITVGVATVLPSGHTSVEDLVHMADSALYQAKKKGRNQIVSLT</sequence>
<dbReference type="EMBL" id="JACHEN010000013">
    <property type="protein sequence ID" value="MBB6216236.1"/>
    <property type="molecule type" value="Genomic_DNA"/>
</dbReference>
<evidence type="ECO:0000256" key="1">
    <source>
        <dbReference type="SAM" id="Coils"/>
    </source>
</evidence>
<dbReference type="NCBIfam" id="TIGR00254">
    <property type="entry name" value="GGDEF"/>
    <property type="match status" value="1"/>
</dbReference>
<dbReference type="PROSITE" id="PS50887">
    <property type="entry name" value="GGDEF"/>
    <property type="match status" value="1"/>
</dbReference>
<feature type="coiled-coil region" evidence="1">
    <location>
        <begin position="45"/>
        <end position="93"/>
    </location>
</feature>
<dbReference type="InterPro" id="IPR043128">
    <property type="entry name" value="Rev_trsase/Diguanyl_cyclase"/>
</dbReference>
<feature type="domain" description="GGDEF" evidence="2">
    <location>
        <begin position="124"/>
        <end position="260"/>
    </location>
</feature>